<comment type="caution">
    <text evidence="2">The sequence shown here is derived from an EMBL/GenBank/DDBJ whole genome shotgun (WGS) entry which is preliminary data.</text>
</comment>
<dbReference type="InterPro" id="IPR041577">
    <property type="entry name" value="RT_RNaseH_2"/>
</dbReference>
<keyword evidence="3" id="KW-1185">Reference proteome</keyword>
<feature type="non-terminal residue" evidence="2">
    <location>
        <position position="74"/>
    </location>
</feature>
<accession>A0AA38FA64</accession>
<dbReference type="Pfam" id="PF17919">
    <property type="entry name" value="RT_RNaseH_2"/>
    <property type="match status" value="1"/>
</dbReference>
<organism evidence="2 3">
    <name type="scientific">Taxus chinensis</name>
    <name type="common">Chinese yew</name>
    <name type="synonym">Taxus wallichiana var. chinensis</name>
    <dbReference type="NCBI Taxonomy" id="29808"/>
    <lineage>
        <taxon>Eukaryota</taxon>
        <taxon>Viridiplantae</taxon>
        <taxon>Streptophyta</taxon>
        <taxon>Embryophyta</taxon>
        <taxon>Tracheophyta</taxon>
        <taxon>Spermatophyta</taxon>
        <taxon>Pinopsida</taxon>
        <taxon>Pinidae</taxon>
        <taxon>Conifers II</taxon>
        <taxon>Cupressales</taxon>
        <taxon>Taxaceae</taxon>
        <taxon>Taxus</taxon>
    </lineage>
</organism>
<dbReference type="PANTHER" id="PTHR34072">
    <property type="entry name" value="ENZYMATIC POLYPROTEIN-RELATED"/>
    <property type="match status" value="1"/>
</dbReference>
<dbReference type="AlphaFoldDB" id="A0AA38FA64"/>
<dbReference type="OMA" id="CVRSTQI"/>
<feature type="non-terminal residue" evidence="2">
    <location>
        <position position="1"/>
    </location>
</feature>
<dbReference type="InterPro" id="IPR043502">
    <property type="entry name" value="DNA/RNA_pol_sf"/>
</dbReference>
<gene>
    <name evidence="2" type="ORF">KI387_029981</name>
</gene>
<protein>
    <recommendedName>
        <fullName evidence="1">Reverse transcriptase/retrotransposon-derived protein RNase H-like domain-containing protein</fullName>
    </recommendedName>
</protein>
<evidence type="ECO:0000259" key="1">
    <source>
        <dbReference type="Pfam" id="PF17919"/>
    </source>
</evidence>
<name>A0AA38FA64_TAXCH</name>
<dbReference type="SUPFAM" id="SSF56672">
    <property type="entry name" value="DNA/RNA polymerases"/>
    <property type="match status" value="1"/>
</dbReference>
<evidence type="ECO:0000313" key="3">
    <source>
        <dbReference type="Proteomes" id="UP000824469"/>
    </source>
</evidence>
<dbReference type="Proteomes" id="UP000824469">
    <property type="component" value="Unassembled WGS sequence"/>
</dbReference>
<sequence>AFRKLKECLTTAPILVVPYPQGEFFVFTDASLEILGGVLMQDGRVVAFESCKLKDHELNYPIHDLELAAVMHAL</sequence>
<evidence type="ECO:0000313" key="2">
    <source>
        <dbReference type="EMBL" id="KAH9298299.1"/>
    </source>
</evidence>
<reference evidence="2 3" key="1">
    <citation type="journal article" date="2021" name="Nat. Plants">
        <title>The Taxus genome provides insights into paclitaxel biosynthesis.</title>
        <authorList>
            <person name="Xiong X."/>
            <person name="Gou J."/>
            <person name="Liao Q."/>
            <person name="Li Y."/>
            <person name="Zhou Q."/>
            <person name="Bi G."/>
            <person name="Li C."/>
            <person name="Du R."/>
            <person name="Wang X."/>
            <person name="Sun T."/>
            <person name="Guo L."/>
            <person name="Liang H."/>
            <person name="Lu P."/>
            <person name="Wu Y."/>
            <person name="Zhang Z."/>
            <person name="Ro D.K."/>
            <person name="Shang Y."/>
            <person name="Huang S."/>
            <person name="Yan J."/>
        </authorList>
    </citation>
    <scope>NUCLEOTIDE SEQUENCE [LARGE SCALE GENOMIC DNA]</scope>
    <source>
        <strain evidence="2">Ta-2019</strain>
    </source>
</reference>
<proteinExistence type="predicted"/>
<dbReference type="PANTHER" id="PTHR34072:SF52">
    <property type="entry name" value="RIBONUCLEASE H"/>
    <property type="match status" value="1"/>
</dbReference>
<dbReference type="EMBL" id="JAHRHJ020000010">
    <property type="protein sequence ID" value="KAH9298299.1"/>
    <property type="molecule type" value="Genomic_DNA"/>
</dbReference>
<feature type="domain" description="Reverse transcriptase/retrotransposon-derived protein RNase H-like" evidence="1">
    <location>
        <begin position="1"/>
        <end position="74"/>
    </location>
</feature>